<evidence type="ECO:0000313" key="2">
    <source>
        <dbReference type="EMBL" id="KAK3760217.1"/>
    </source>
</evidence>
<accession>A0AAE1D7I7</accession>
<dbReference type="AlphaFoldDB" id="A0AAE1D7I7"/>
<protein>
    <submittedName>
        <fullName evidence="2">Uncharacterized protein</fullName>
    </submittedName>
</protein>
<evidence type="ECO:0000256" key="1">
    <source>
        <dbReference type="SAM" id="MobiDB-lite"/>
    </source>
</evidence>
<name>A0AAE1D7I7_9GAST</name>
<reference evidence="2" key="1">
    <citation type="journal article" date="2023" name="G3 (Bethesda)">
        <title>A reference genome for the long-term kleptoplast-retaining sea slug Elysia crispata morphotype clarki.</title>
        <authorList>
            <person name="Eastman K.E."/>
            <person name="Pendleton A.L."/>
            <person name="Shaikh M.A."/>
            <person name="Suttiyut T."/>
            <person name="Ogas R."/>
            <person name="Tomko P."/>
            <person name="Gavelis G."/>
            <person name="Widhalm J.R."/>
            <person name="Wisecaver J.H."/>
        </authorList>
    </citation>
    <scope>NUCLEOTIDE SEQUENCE</scope>
    <source>
        <strain evidence="2">ECLA1</strain>
    </source>
</reference>
<organism evidence="2 3">
    <name type="scientific">Elysia crispata</name>
    <name type="common">lettuce slug</name>
    <dbReference type="NCBI Taxonomy" id="231223"/>
    <lineage>
        <taxon>Eukaryota</taxon>
        <taxon>Metazoa</taxon>
        <taxon>Spiralia</taxon>
        <taxon>Lophotrochozoa</taxon>
        <taxon>Mollusca</taxon>
        <taxon>Gastropoda</taxon>
        <taxon>Heterobranchia</taxon>
        <taxon>Euthyneura</taxon>
        <taxon>Panpulmonata</taxon>
        <taxon>Sacoglossa</taxon>
        <taxon>Placobranchoidea</taxon>
        <taxon>Plakobranchidae</taxon>
        <taxon>Elysia</taxon>
    </lineage>
</organism>
<sequence length="249" mass="28160">MLRQGLGVARGYGYPDYSAPSFRVQKRSERPNSIRCQRHVRCAKATLSISAHMCFALQRPVGVLQYLASPNTRRLKPPKTLGEATGLTFRTQHPPPPRFSRGGNLLNVQFLSKPLRAQFRDNTGFPFPSGKKNLRDKPPMKYSLRECFLGGFAGCSNSRWILLDGDMSNPLVVGVLTCRKQRKHGPLDQLWAGASRLLQILRSEGQPFQSFPFERRSRDPFRVFRFRSCKPPLEEFVVKPRPFGGVSGV</sequence>
<proteinExistence type="predicted"/>
<keyword evidence="3" id="KW-1185">Reference proteome</keyword>
<dbReference type="Proteomes" id="UP001283361">
    <property type="component" value="Unassembled WGS sequence"/>
</dbReference>
<gene>
    <name evidence="2" type="ORF">RRG08_015256</name>
</gene>
<comment type="caution">
    <text evidence="2">The sequence shown here is derived from an EMBL/GenBank/DDBJ whole genome shotgun (WGS) entry which is preliminary data.</text>
</comment>
<dbReference type="EMBL" id="JAWDGP010005039">
    <property type="protein sequence ID" value="KAK3760217.1"/>
    <property type="molecule type" value="Genomic_DNA"/>
</dbReference>
<evidence type="ECO:0000313" key="3">
    <source>
        <dbReference type="Proteomes" id="UP001283361"/>
    </source>
</evidence>
<feature type="region of interest" description="Disordered" evidence="1">
    <location>
        <begin position="77"/>
        <end position="100"/>
    </location>
</feature>